<evidence type="ECO:0008006" key="3">
    <source>
        <dbReference type="Google" id="ProtNLM"/>
    </source>
</evidence>
<reference evidence="1" key="1">
    <citation type="submission" date="2021-03" db="EMBL/GenBank/DDBJ databases">
        <authorList>
            <person name="Peeters C."/>
        </authorList>
    </citation>
    <scope>NUCLEOTIDE SEQUENCE</scope>
    <source>
        <strain evidence="1">LMG 31506</strain>
    </source>
</reference>
<dbReference type="SUPFAM" id="SSF51735">
    <property type="entry name" value="NAD(P)-binding Rossmann-fold domains"/>
    <property type="match status" value="1"/>
</dbReference>
<evidence type="ECO:0000313" key="2">
    <source>
        <dbReference type="Proteomes" id="UP000672934"/>
    </source>
</evidence>
<accession>A0A916MUL4</accession>
<dbReference type="NCBIfam" id="NF005403">
    <property type="entry name" value="PRK06953.1"/>
    <property type="match status" value="1"/>
</dbReference>
<dbReference type="Gene3D" id="3.40.50.720">
    <property type="entry name" value="NAD(P)-binding Rossmann-like Domain"/>
    <property type="match status" value="1"/>
</dbReference>
<dbReference type="Pfam" id="PF00106">
    <property type="entry name" value="adh_short"/>
    <property type="match status" value="1"/>
</dbReference>
<dbReference type="GO" id="GO:0016616">
    <property type="term" value="F:oxidoreductase activity, acting on the CH-OH group of donors, NAD or NADP as acceptor"/>
    <property type="evidence" value="ECO:0007669"/>
    <property type="project" value="TreeGrafter"/>
</dbReference>
<dbReference type="PANTHER" id="PTHR45458">
    <property type="entry name" value="SHORT-CHAIN DEHYDROGENASE/REDUCTASE SDR"/>
    <property type="match status" value="1"/>
</dbReference>
<dbReference type="InterPro" id="IPR002347">
    <property type="entry name" value="SDR_fam"/>
</dbReference>
<dbReference type="CDD" id="cd05325">
    <property type="entry name" value="carb_red_sniffer_like_SDR_c"/>
    <property type="match status" value="1"/>
</dbReference>
<dbReference type="EMBL" id="CAJPUY010000006">
    <property type="protein sequence ID" value="CAG2138102.1"/>
    <property type="molecule type" value="Genomic_DNA"/>
</dbReference>
<dbReference type="RefSeq" id="WP_211946891.1">
    <property type="nucleotide sequence ID" value="NZ_CAJPUY010000006.1"/>
</dbReference>
<dbReference type="InterPro" id="IPR036291">
    <property type="entry name" value="NAD(P)-bd_dom_sf"/>
</dbReference>
<protein>
    <recommendedName>
        <fullName evidence="3">Short chain dehydrogenase</fullName>
    </recommendedName>
</protein>
<dbReference type="PANTHER" id="PTHR45458:SF1">
    <property type="entry name" value="SHORT CHAIN DEHYDROGENASE"/>
    <property type="match status" value="1"/>
</dbReference>
<dbReference type="Proteomes" id="UP000672934">
    <property type="component" value="Unassembled WGS sequence"/>
</dbReference>
<proteinExistence type="predicted"/>
<gene>
    <name evidence="1" type="ORF">LMG31506_01902</name>
</gene>
<keyword evidence="2" id="KW-1185">Reference proteome</keyword>
<dbReference type="PRINTS" id="PR00081">
    <property type="entry name" value="GDHRDH"/>
</dbReference>
<organism evidence="1 2">
    <name type="scientific">Cupriavidus yeoncheonensis</name>
    <dbReference type="NCBI Taxonomy" id="1462994"/>
    <lineage>
        <taxon>Bacteria</taxon>
        <taxon>Pseudomonadati</taxon>
        <taxon>Pseudomonadota</taxon>
        <taxon>Betaproteobacteria</taxon>
        <taxon>Burkholderiales</taxon>
        <taxon>Burkholderiaceae</taxon>
        <taxon>Cupriavidus</taxon>
    </lineage>
</organism>
<evidence type="ECO:0000313" key="1">
    <source>
        <dbReference type="EMBL" id="CAG2138102.1"/>
    </source>
</evidence>
<name>A0A916MUL4_9BURK</name>
<sequence length="226" mass="23777">MPTALILGASRGIGLEFVRQYRADGWRVIAAARTPEGVGALKALGAEAHQADLTDPGAVAGLGWKLDGESLDVAIYNAGVLGPRTEGAQPVTREDFDRVMHVNVLGPMMALPLVMPYVETGQGGHGGVLAVLSSRMGSLGSMDSNGSWLYRVSKAGVNAALKAVSLDARHATCVALHPGWVQTDMGGKTADITPQQSVKGMRQLLAGVKRRDNGSFFNYDGTPIPW</sequence>
<dbReference type="InterPro" id="IPR052184">
    <property type="entry name" value="SDR_enzymes"/>
</dbReference>
<comment type="caution">
    <text evidence="1">The sequence shown here is derived from an EMBL/GenBank/DDBJ whole genome shotgun (WGS) entry which is preliminary data.</text>
</comment>
<dbReference type="AlphaFoldDB" id="A0A916MUL4"/>